<dbReference type="AlphaFoldDB" id="A0A350P853"/>
<dbReference type="Proteomes" id="UP000263517">
    <property type="component" value="Unassembled WGS sequence"/>
</dbReference>
<sequence>MIQFGEWLPDQPETINQGVTIAKNCIPAANGYRSIKDLATLSGAATAKLRGIVAGKDNNGNTSLFAGDATKLYKFNAATSALDNVTQGSTTHSLQDGERWRFVQFGETMIAAGGTGEALQKLKLGTDTNFADLAGSPPKADFLAVVRDQVWTASIDEGSGKIPFRTRWSAVNDETSWTVGTNQADFQDIFGGDSGAITGLQGGEFATILMERGIAVAQYVGTPLIYQIDLVETSRGCSVPQSVISMGPNTYFLSDDGFYLFDGRQARPIGAEKVNRWFFDHVDTKFLDNMSAAIDPRRQIVAWAFTSIDAVGGLADYVLYYNYALNRWSYAIYSDIEVLAALYTGGFSMEDLDNISSTLDALNIQLDDPTLQGGEFFFGAGKDKKIQTFTGSTVAAVIETPEAVLNKGRHSIITRTIPFFESGDVNVQISTRNVQNAAQTFSTAANLTADGFCEHRAQGRFHKVRMNLTGSWKFAQGVDVEQRPLGTR</sequence>
<gene>
    <name evidence="1" type="ORF">DCW74_17260</name>
</gene>
<protein>
    <submittedName>
        <fullName evidence="1">Uncharacterized protein</fullName>
    </submittedName>
</protein>
<proteinExistence type="predicted"/>
<organism evidence="1 2">
    <name type="scientific">Alteromonas australica</name>
    <dbReference type="NCBI Taxonomy" id="589873"/>
    <lineage>
        <taxon>Bacteria</taxon>
        <taxon>Pseudomonadati</taxon>
        <taxon>Pseudomonadota</taxon>
        <taxon>Gammaproteobacteria</taxon>
        <taxon>Alteromonadales</taxon>
        <taxon>Alteromonadaceae</taxon>
        <taxon>Alteromonas/Salinimonas group</taxon>
        <taxon>Alteromonas</taxon>
    </lineage>
</organism>
<name>A0A350P853_9ALTE</name>
<evidence type="ECO:0000313" key="1">
    <source>
        <dbReference type="EMBL" id="HAW77470.1"/>
    </source>
</evidence>
<evidence type="ECO:0000313" key="2">
    <source>
        <dbReference type="Proteomes" id="UP000263517"/>
    </source>
</evidence>
<accession>A0A350P853</accession>
<dbReference type="EMBL" id="DNAN01000605">
    <property type="protein sequence ID" value="HAW77470.1"/>
    <property type="molecule type" value="Genomic_DNA"/>
</dbReference>
<reference evidence="1 2" key="1">
    <citation type="journal article" date="2018" name="Nat. Biotechnol.">
        <title>A standardized bacterial taxonomy based on genome phylogeny substantially revises the tree of life.</title>
        <authorList>
            <person name="Parks D.H."/>
            <person name="Chuvochina M."/>
            <person name="Waite D.W."/>
            <person name="Rinke C."/>
            <person name="Skarshewski A."/>
            <person name="Chaumeil P.A."/>
            <person name="Hugenholtz P."/>
        </authorList>
    </citation>
    <scope>NUCLEOTIDE SEQUENCE [LARGE SCALE GENOMIC DNA]</scope>
    <source>
        <strain evidence="1">UBA11978</strain>
    </source>
</reference>
<comment type="caution">
    <text evidence="1">The sequence shown here is derived from an EMBL/GenBank/DDBJ whole genome shotgun (WGS) entry which is preliminary data.</text>
</comment>